<proteinExistence type="predicted"/>
<comment type="caution">
    <text evidence="1">The sequence shown here is derived from an EMBL/GenBank/DDBJ whole genome shotgun (WGS) entry which is preliminary data.</text>
</comment>
<sequence length="81" mass="9668">MQNEMIYLTYNEYVERLVSAKRYANQLPNDPNQTPEEKNAEALFQALPYLLGTDRQEYHVERIIKSLKITIKEKIHETLDR</sequence>
<organism evidence="1 2">
    <name type="scientific">Escherichia coli</name>
    <dbReference type="NCBI Taxonomy" id="562"/>
    <lineage>
        <taxon>Bacteria</taxon>
        <taxon>Pseudomonadati</taxon>
        <taxon>Pseudomonadota</taxon>
        <taxon>Gammaproteobacteria</taxon>
        <taxon>Enterobacterales</taxon>
        <taxon>Enterobacteriaceae</taxon>
        <taxon>Escherichia</taxon>
    </lineage>
</organism>
<dbReference type="EMBL" id="WOET01000003">
    <property type="protein sequence ID" value="MUM71716.1"/>
    <property type="molecule type" value="Genomic_DNA"/>
</dbReference>
<dbReference type="AlphaFoldDB" id="A0AAJ2Y3H5"/>
<dbReference type="Proteomes" id="UP000490727">
    <property type="component" value="Unassembled WGS sequence"/>
</dbReference>
<dbReference type="RefSeq" id="WP_155851179.1">
    <property type="nucleotide sequence ID" value="NZ_WOES01000004.1"/>
</dbReference>
<evidence type="ECO:0000313" key="2">
    <source>
        <dbReference type="Proteomes" id="UP000490727"/>
    </source>
</evidence>
<protein>
    <submittedName>
        <fullName evidence="1">Uncharacterized protein</fullName>
    </submittedName>
</protein>
<name>A0AAJ2Y3H5_ECOLX</name>
<accession>A0AAJ2Y3H5</accession>
<evidence type="ECO:0000313" key="1">
    <source>
        <dbReference type="EMBL" id="MUM71716.1"/>
    </source>
</evidence>
<reference evidence="1 2" key="1">
    <citation type="submission" date="2019-11" db="EMBL/GenBank/DDBJ databases">
        <title>Whole genome sequence analysis of environmental Escherichia coli from the feces of straw-necked ibis (Threskiornis spinicollis) nesting on inland wetlands.</title>
        <authorList>
            <person name="Wyrsch E.R."/>
            <person name="Roy Chowdhury P."/>
            <person name="Wallis L."/>
            <person name="Cummins M.L."/>
            <person name="Zingali T."/>
            <person name="Brandis K.J."/>
            <person name="Djordjevic S.P."/>
        </authorList>
    </citation>
    <scope>NUCLEOTIDE SEQUENCE [LARGE SCALE GENOMIC DNA]</scope>
    <source>
        <strain evidence="1 2">IBS12</strain>
    </source>
</reference>
<gene>
    <name evidence="1" type="ORF">GNZ05_05990</name>
</gene>